<dbReference type="Proteomes" id="UP000775213">
    <property type="component" value="Unassembled WGS sequence"/>
</dbReference>
<keyword evidence="5" id="KW-1003">Cell membrane</keyword>
<keyword evidence="21" id="KW-0675">Receptor</keyword>
<accession>A0AAV7GY81</accession>
<evidence type="ECO:0000256" key="27">
    <source>
        <dbReference type="SAM" id="SignalP"/>
    </source>
</evidence>
<dbReference type="Pfam" id="PF00069">
    <property type="entry name" value="Pkinase"/>
    <property type="match status" value="1"/>
</dbReference>
<dbReference type="InterPro" id="IPR008271">
    <property type="entry name" value="Ser/Thr_kinase_AS"/>
</dbReference>
<keyword evidence="14" id="KW-0677">Repeat</keyword>
<dbReference type="PANTHER" id="PTHR47976:SF7">
    <property type="entry name" value="RECEPTOR-LIKE SERINE_THREONINE-PROTEIN KINASE"/>
    <property type="match status" value="1"/>
</dbReference>
<evidence type="ECO:0000256" key="20">
    <source>
        <dbReference type="ARBA" id="ARBA00023157"/>
    </source>
</evidence>
<feature type="transmembrane region" description="Helical" evidence="26">
    <location>
        <begin position="894"/>
        <end position="913"/>
    </location>
</feature>
<proteinExistence type="inferred from homology"/>
<evidence type="ECO:0000256" key="5">
    <source>
        <dbReference type="ARBA" id="ARBA00022475"/>
    </source>
</evidence>
<keyword evidence="15 25" id="KW-0547">Nucleotide-binding</keyword>
<keyword evidence="12 27" id="KW-0732">Signal</keyword>
<keyword evidence="11 26" id="KW-0812">Transmembrane</keyword>
<dbReference type="GO" id="GO:0030246">
    <property type="term" value="F:carbohydrate binding"/>
    <property type="evidence" value="ECO:0007669"/>
    <property type="project" value="UniProtKB-KW"/>
</dbReference>
<organism evidence="30 31">
    <name type="scientific">Dendrobium chrysotoxum</name>
    <name type="common">Orchid</name>
    <dbReference type="NCBI Taxonomy" id="161865"/>
    <lineage>
        <taxon>Eukaryota</taxon>
        <taxon>Viridiplantae</taxon>
        <taxon>Streptophyta</taxon>
        <taxon>Embryophyta</taxon>
        <taxon>Tracheophyta</taxon>
        <taxon>Spermatophyta</taxon>
        <taxon>Magnoliopsida</taxon>
        <taxon>Liliopsida</taxon>
        <taxon>Asparagales</taxon>
        <taxon>Orchidaceae</taxon>
        <taxon>Epidendroideae</taxon>
        <taxon>Malaxideae</taxon>
        <taxon>Dendrobiinae</taxon>
        <taxon>Dendrobium</taxon>
    </lineage>
</organism>
<evidence type="ECO:0000256" key="24">
    <source>
        <dbReference type="ARBA" id="ARBA00048679"/>
    </source>
</evidence>
<dbReference type="Gene3D" id="1.10.510.10">
    <property type="entry name" value="Transferase(Phosphotransferase) domain 1"/>
    <property type="match status" value="2"/>
</dbReference>
<evidence type="ECO:0000259" key="29">
    <source>
        <dbReference type="PROSITE" id="PS50927"/>
    </source>
</evidence>
<evidence type="ECO:0000256" key="25">
    <source>
        <dbReference type="PROSITE-ProRule" id="PRU10141"/>
    </source>
</evidence>
<keyword evidence="17 25" id="KW-0067">ATP-binding</keyword>
<comment type="caution">
    <text evidence="30">The sequence shown here is derived from an EMBL/GenBank/DDBJ whole genome shotgun (WGS) entry which is preliminary data.</text>
</comment>
<reference evidence="30 31" key="1">
    <citation type="journal article" date="2021" name="Hortic Res">
        <title>Chromosome-scale assembly of the Dendrobium chrysotoxum genome enhances the understanding of orchid evolution.</title>
        <authorList>
            <person name="Zhang Y."/>
            <person name="Zhang G.Q."/>
            <person name="Zhang D."/>
            <person name="Liu X.D."/>
            <person name="Xu X.Y."/>
            <person name="Sun W.H."/>
            <person name="Yu X."/>
            <person name="Zhu X."/>
            <person name="Wang Z.W."/>
            <person name="Zhao X."/>
            <person name="Zhong W.Y."/>
            <person name="Chen H."/>
            <person name="Yin W.L."/>
            <person name="Huang T."/>
            <person name="Niu S.C."/>
            <person name="Liu Z.J."/>
        </authorList>
    </citation>
    <scope>NUCLEOTIDE SEQUENCE [LARGE SCALE GENOMIC DNA]</scope>
    <source>
        <strain evidence="30">Lindl</strain>
    </source>
</reference>
<evidence type="ECO:0000256" key="2">
    <source>
        <dbReference type="ARBA" id="ARBA00008536"/>
    </source>
</evidence>
<evidence type="ECO:0000256" key="11">
    <source>
        <dbReference type="ARBA" id="ARBA00022692"/>
    </source>
</evidence>
<evidence type="ECO:0000256" key="26">
    <source>
        <dbReference type="SAM" id="Phobius"/>
    </source>
</evidence>
<keyword evidence="10" id="KW-0808">Transferase</keyword>
<dbReference type="GO" id="GO:0002229">
    <property type="term" value="P:defense response to oomycetes"/>
    <property type="evidence" value="ECO:0007669"/>
    <property type="project" value="UniProtKB-ARBA"/>
</dbReference>
<dbReference type="Pfam" id="PF07714">
    <property type="entry name" value="PK_Tyr_Ser-Thr"/>
    <property type="match status" value="1"/>
</dbReference>
<feature type="domain" description="Bulb-type lectin" evidence="29">
    <location>
        <begin position="31"/>
        <end position="152"/>
    </location>
</feature>
<evidence type="ECO:0000256" key="23">
    <source>
        <dbReference type="ARBA" id="ARBA00047899"/>
    </source>
</evidence>
<evidence type="ECO:0000313" key="30">
    <source>
        <dbReference type="EMBL" id="KAH0460719.1"/>
    </source>
</evidence>
<comment type="catalytic activity">
    <reaction evidence="23">
        <text>L-threonyl-[protein] + ATP = O-phospho-L-threonyl-[protein] + ADP + H(+)</text>
        <dbReference type="Rhea" id="RHEA:46608"/>
        <dbReference type="Rhea" id="RHEA-COMP:11060"/>
        <dbReference type="Rhea" id="RHEA-COMP:11605"/>
        <dbReference type="ChEBI" id="CHEBI:15378"/>
        <dbReference type="ChEBI" id="CHEBI:30013"/>
        <dbReference type="ChEBI" id="CHEBI:30616"/>
        <dbReference type="ChEBI" id="CHEBI:61977"/>
        <dbReference type="ChEBI" id="CHEBI:456216"/>
        <dbReference type="EC" id="2.7.11.1"/>
    </reaction>
</comment>
<keyword evidence="13" id="KW-0430">Lectin</keyword>
<dbReference type="SMART" id="SM00220">
    <property type="entry name" value="S_TKc"/>
    <property type="match status" value="2"/>
</dbReference>
<evidence type="ECO:0000256" key="19">
    <source>
        <dbReference type="ARBA" id="ARBA00023136"/>
    </source>
</evidence>
<gene>
    <name evidence="30" type="ORF">IEQ34_011382</name>
</gene>
<feature type="domain" description="Bulb-type lectin" evidence="29">
    <location>
        <begin position="913"/>
        <end position="1033"/>
    </location>
</feature>
<dbReference type="Gene3D" id="3.30.200.20">
    <property type="entry name" value="Phosphorylase Kinase, domain 1"/>
    <property type="match status" value="2"/>
</dbReference>
<evidence type="ECO:0000259" key="28">
    <source>
        <dbReference type="PROSITE" id="PS50011"/>
    </source>
</evidence>
<dbReference type="PROSITE" id="PS00108">
    <property type="entry name" value="PROTEIN_KINASE_ST"/>
    <property type="match status" value="2"/>
</dbReference>
<dbReference type="SUPFAM" id="SSF56112">
    <property type="entry name" value="Protein kinase-like (PK-like)"/>
    <property type="match status" value="2"/>
</dbReference>
<dbReference type="InterPro" id="IPR017441">
    <property type="entry name" value="Protein_kinase_ATP_BS"/>
</dbReference>
<evidence type="ECO:0000256" key="8">
    <source>
        <dbReference type="ARBA" id="ARBA00022553"/>
    </source>
</evidence>
<dbReference type="FunFam" id="3.30.200.20:FF:000059">
    <property type="entry name" value="S-receptor-like serine/threonine-protein kinase"/>
    <property type="match status" value="2"/>
</dbReference>
<name>A0AAV7GY81_DENCH</name>
<evidence type="ECO:0000256" key="21">
    <source>
        <dbReference type="ARBA" id="ARBA00023170"/>
    </source>
</evidence>
<keyword evidence="16" id="KW-0418">Kinase</keyword>
<evidence type="ECO:0000256" key="14">
    <source>
        <dbReference type="ARBA" id="ARBA00022737"/>
    </source>
</evidence>
<feature type="signal peptide" evidence="27">
    <location>
        <begin position="1"/>
        <end position="20"/>
    </location>
</feature>
<dbReference type="InterPro" id="IPR003609">
    <property type="entry name" value="Pan_app"/>
</dbReference>
<dbReference type="EC" id="2.7.11.1" evidence="4"/>
<dbReference type="InterPro" id="IPR001245">
    <property type="entry name" value="Ser-Thr/Tyr_kinase_cat_dom"/>
</dbReference>
<keyword evidence="9" id="KW-0433">Leucine-rich repeat</keyword>
<evidence type="ECO:0000256" key="3">
    <source>
        <dbReference type="ARBA" id="ARBA00010217"/>
    </source>
</evidence>
<evidence type="ECO:0000256" key="18">
    <source>
        <dbReference type="ARBA" id="ARBA00022989"/>
    </source>
</evidence>
<keyword evidence="18 26" id="KW-1133">Transmembrane helix</keyword>
<keyword evidence="7" id="KW-0245">EGF-like domain</keyword>
<evidence type="ECO:0000256" key="22">
    <source>
        <dbReference type="ARBA" id="ARBA00023180"/>
    </source>
</evidence>
<dbReference type="SMART" id="SM00473">
    <property type="entry name" value="PAN_AP"/>
    <property type="match status" value="2"/>
</dbReference>
<feature type="transmembrane region" description="Helical" evidence="26">
    <location>
        <begin position="1332"/>
        <end position="1354"/>
    </location>
</feature>
<evidence type="ECO:0000256" key="15">
    <source>
        <dbReference type="ARBA" id="ARBA00022741"/>
    </source>
</evidence>
<dbReference type="InterPro" id="IPR001480">
    <property type="entry name" value="Bulb-type_lectin_dom"/>
</dbReference>
<evidence type="ECO:0000256" key="13">
    <source>
        <dbReference type="ARBA" id="ARBA00022734"/>
    </source>
</evidence>
<dbReference type="InterPro" id="IPR011009">
    <property type="entry name" value="Kinase-like_dom_sf"/>
</dbReference>
<dbReference type="InterPro" id="IPR051343">
    <property type="entry name" value="G-type_lectin_kinases/EP1-like"/>
</dbReference>
<feature type="chain" id="PRO_5043395199" description="non-specific serine/threonine protein kinase" evidence="27">
    <location>
        <begin position="21"/>
        <end position="1693"/>
    </location>
</feature>
<dbReference type="InterPro" id="IPR000719">
    <property type="entry name" value="Prot_kinase_dom"/>
</dbReference>
<keyword evidence="31" id="KW-1185">Reference proteome</keyword>
<feature type="binding site" evidence="25">
    <location>
        <position position="565"/>
    </location>
    <ligand>
        <name>ATP</name>
        <dbReference type="ChEBI" id="CHEBI:30616"/>
    </ligand>
</feature>
<dbReference type="GO" id="GO:0005886">
    <property type="term" value="C:plasma membrane"/>
    <property type="evidence" value="ECO:0007669"/>
    <property type="project" value="UniProtKB-SubCell"/>
</dbReference>
<dbReference type="PROSITE" id="PS50011">
    <property type="entry name" value="PROTEIN_KINASE_DOM"/>
    <property type="match status" value="2"/>
</dbReference>
<evidence type="ECO:0000256" key="17">
    <source>
        <dbReference type="ARBA" id="ARBA00022840"/>
    </source>
</evidence>
<protein>
    <recommendedName>
        <fullName evidence="4">non-specific serine/threonine protein kinase</fullName>
        <ecNumber evidence="4">2.7.11.1</ecNumber>
    </recommendedName>
</protein>
<evidence type="ECO:0000256" key="7">
    <source>
        <dbReference type="ARBA" id="ARBA00022536"/>
    </source>
</evidence>
<evidence type="ECO:0000313" key="31">
    <source>
        <dbReference type="Proteomes" id="UP000775213"/>
    </source>
</evidence>
<feature type="domain" description="Protein kinase" evidence="28">
    <location>
        <begin position="532"/>
        <end position="805"/>
    </location>
</feature>
<dbReference type="SMART" id="SM00108">
    <property type="entry name" value="B_lectin"/>
    <property type="match status" value="1"/>
</dbReference>
<keyword evidence="8" id="KW-0597">Phosphoprotein</keyword>
<dbReference type="EMBL" id="JAGFBR010000010">
    <property type="protein sequence ID" value="KAH0460719.1"/>
    <property type="molecule type" value="Genomic_DNA"/>
</dbReference>
<dbReference type="GO" id="GO:0005524">
    <property type="term" value="F:ATP binding"/>
    <property type="evidence" value="ECO:0007669"/>
    <property type="project" value="UniProtKB-UniRule"/>
</dbReference>
<dbReference type="PROSITE" id="PS50927">
    <property type="entry name" value="BULB_LECTIN"/>
    <property type="match status" value="2"/>
</dbReference>
<keyword evidence="19 26" id="KW-0472">Membrane</keyword>
<dbReference type="Gene3D" id="2.90.10.10">
    <property type="entry name" value="Bulb-type lectin domain"/>
    <property type="match status" value="4"/>
</dbReference>
<dbReference type="SUPFAM" id="SSF51110">
    <property type="entry name" value="alpha-D-mannose-specific plant lectins"/>
    <property type="match status" value="3"/>
</dbReference>
<evidence type="ECO:0000256" key="10">
    <source>
        <dbReference type="ARBA" id="ARBA00022679"/>
    </source>
</evidence>
<feature type="binding site" evidence="25">
    <location>
        <position position="1430"/>
    </location>
    <ligand>
        <name>ATP</name>
        <dbReference type="ChEBI" id="CHEBI:30616"/>
    </ligand>
</feature>
<comment type="subcellular location">
    <subcellularLocation>
        <location evidence="1">Cell membrane</location>
        <topology evidence="1">Single-pass type I membrane protein</topology>
    </subcellularLocation>
</comment>
<evidence type="ECO:0000256" key="4">
    <source>
        <dbReference type="ARBA" id="ARBA00012513"/>
    </source>
</evidence>
<keyword evidence="6" id="KW-0723">Serine/threonine-protein kinase</keyword>
<evidence type="ECO:0000256" key="9">
    <source>
        <dbReference type="ARBA" id="ARBA00022614"/>
    </source>
</evidence>
<evidence type="ECO:0000256" key="16">
    <source>
        <dbReference type="ARBA" id="ARBA00022777"/>
    </source>
</evidence>
<sequence>MFALFLTFVAVGQALIGVAAKTYAFTEIPVGSSLHLNSPAGPNSWISPSGRFAFGFYLEGKEFSIGINMFVSPTEEPLVIWTAARDQGIKLISKEAVLSFTKQGFLLTPSNEAKTITLIGFNGTESTGAGMLDSGNFVVYDSNNSTFTENCSVISVQGGSRVEGNSCITWQSFDNPTDTMMGGQVLTCGTGLTSRQNSTDQLFYFLTMQCDSNLVLYSTKMTTTADGNTTAERTLLWASQTWASWSSDSSFWFTKWILDEDGRLFLSTDDGAKQLYLRQYRPKDSNTKQLYYATLDLNKYFRLFALNLGTNRSTLLYEIPTLNDACQMEYLCGVNSYCVINNSRAECRCLPGFNFTDSRAPYNGCQRSNNEPNCWSGTSDSTTFSMEHVENLVWYDEAYSIVPVQSEDDCSSSCLAECNCEAAVFFNKNCAKHKLPISRAAKGTNFTVGISTAYIKIGNVEDNQRSTIHLRAVLLCAAINAGVFLALLVAGTGSYWLFYGRYRLLWRKWELAFQEEVAPRSFSFQELAKATNSFAAELGRGGHAIVFKGYLTMYGRPNPVPVAVKRLSAEEEKGESDFHAEIRIIGRAHHVNLVRLLGFCYEESKRLLIYEYMSRGSLANLILQSDPPSWKKQARILLGVARGIHYLHRECETKIIHRDIKPENILIDENWRVKISDFGISKLLVGGPQATSTKRTSAPGTSGYVAPECVQSKGENVSEKADVYSFGIVVLETVFWERNTVDNNLFESARKYCEDAEAKRLEKGDLADTDLEKAWMLKLGMACVQEKPDARPDMEDVILCKLQGVSAVPSPATAVAQRIITSQKKISWAPMMGIKYFIEDYLSVDLLTSGTVKESLAFLFESVAVLHVVILFVLIVFLLPLCKSVEMEPEKASAALVLIASLIGLVGALDVFIGTGSILSATGNTAWLSSSGKFAFGFYKEGSGFAVGIKFFPMPNSNYSTVIWTADQDRQPFPANANLTFGNEGLVLHLDEGDRIITDSYDGSSQLAYASMQDSGNFIVYELYHNIAWQTFDYPTDTLMAGQELPMGHNLISSVSANNQSSGRFRLAMQRDGNVVLYPVNTPETETHAYWALGTSGYYGLVLDHDGSLRLTEINFRGQPFFPWLNSSQGLSVHFLRIEADGYLRIYSTNQSGLMMVSTQYPADNNKCFIKGACGLNSYCNSTGNGDVHCLCFPGYVYIDPRRVVLGCERNFTRWSCEAVNASTSNSALYNISRLHNITWPDDYYYNSSTVKSEHECSDACFKDCDCYAALFLPSAKLCNKQRYPFQYGRALFDQDEPTVAFFKVGLPEQKNQLSAKPVSSENLRVLGTVPLVLSLLLTATFAIVLDFLIFFLCRYRMGMYRRLCESMETGLAKAMAPRFFSYKQLKDATDGYKEEIGEGRYGKVFKGLLPPRDGGTPIAVKKLKNVPGKVEEKFRNELKSIGRVHHRNLVRLLGFCHEGSDWILVYEYMSRGSLADLIFQSHEAPPSWKQRVSIAMDVARGLYYLHEGCDVAIIHGDIKPENVLIGDDGIAKIGDLGLAKHLQPGNHITYTRSRGTPGYKAPDWAKPCDWVSPKVDVVSFGVLLLELLCLKKFCLVQELDGEYNLASWVYKCLKGQTKWQVPGGDVDAEELKEMMKVALWCLHGSPEKRPSMYDVVMMLGRKKIVEFPPVPLLDWNVRADAIRPPMAEAQRG</sequence>
<keyword evidence="20" id="KW-1015">Disulfide bond</keyword>
<feature type="transmembrane region" description="Helical" evidence="26">
    <location>
        <begin position="472"/>
        <end position="498"/>
    </location>
</feature>
<feature type="domain" description="Protein kinase" evidence="28">
    <location>
        <begin position="1391"/>
        <end position="1674"/>
    </location>
</feature>
<dbReference type="FunFam" id="1.10.510.10:FF:000240">
    <property type="entry name" value="Lectin-domain containing receptor kinase A4.3"/>
    <property type="match status" value="1"/>
</dbReference>
<evidence type="ECO:0000256" key="12">
    <source>
        <dbReference type="ARBA" id="ARBA00022729"/>
    </source>
</evidence>
<dbReference type="GO" id="GO:0004674">
    <property type="term" value="F:protein serine/threonine kinase activity"/>
    <property type="evidence" value="ECO:0007669"/>
    <property type="project" value="UniProtKB-KW"/>
</dbReference>
<feature type="transmembrane region" description="Helical" evidence="26">
    <location>
        <begin position="856"/>
        <end position="882"/>
    </location>
</feature>
<comment type="similarity">
    <text evidence="3">In the C-terminal section; belongs to the protein kinase superfamily. Ser/Thr protein kinase family.</text>
</comment>
<dbReference type="PROSITE" id="PS00107">
    <property type="entry name" value="PROTEIN_KINASE_ATP"/>
    <property type="match status" value="2"/>
</dbReference>
<dbReference type="PANTHER" id="PTHR47976">
    <property type="entry name" value="G-TYPE LECTIN S-RECEPTOR-LIKE SERINE/THREONINE-PROTEIN KINASE SD2-5"/>
    <property type="match status" value="1"/>
</dbReference>
<keyword evidence="22" id="KW-0325">Glycoprotein</keyword>
<evidence type="ECO:0000256" key="1">
    <source>
        <dbReference type="ARBA" id="ARBA00004251"/>
    </source>
</evidence>
<dbReference type="Pfam" id="PF01453">
    <property type="entry name" value="B_lectin"/>
    <property type="match status" value="1"/>
</dbReference>
<comment type="similarity">
    <text evidence="2">In the N-terminal section; belongs to the leguminous lectin family.</text>
</comment>
<dbReference type="InterPro" id="IPR036426">
    <property type="entry name" value="Bulb-type_lectin_dom_sf"/>
</dbReference>
<evidence type="ECO:0000256" key="6">
    <source>
        <dbReference type="ARBA" id="ARBA00022527"/>
    </source>
</evidence>
<dbReference type="FunFam" id="1.10.510.10:FF:000358">
    <property type="entry name" value="Putative leucine-rich repeat receptor-like serine/threonine-protein kinase"/>
    <property type="match status" value="1"/>
</dbReference>
<comment type="catalytic activity">
    <reaction evidence="24">
        <text>L-seryl-[protein] + ATP = O-phospho-L-seryl-[protein] + ADP + H(+)</text>
        <dbReference type="Rhea" id="RHEA:17989"/>
        <dbReference type="Rhea" id="RHEA-COMP:9863"/>
        <dbReference type="Rhea" id="RHEA-COMP:11604"/>
        <dbReference type="ChEBI" id="CHEBI:15378"/>
        <dbReference type="ChEBI" id="CHEBI:29999"/>
        <dbReference type="ChEBI" id="CHEBI:30616"/>
        <dbReference type="ChEBI" id="CHEBI:83421"/>
        <dbReference type="ChEBI" id="CHEBI:456216"/>
        <dbReference type="EC" id="2.7.11.1"/>
    </reaction>
</comment>